<keyword evidence="4" id="KW-1185">Reference proteome</keyword>
<dbReference type="AlphaFoldDB" id="A0A9J6BGW4"/>
<comment type="caution">
    <text evidence="3">The sequence shown here is derived from an EMBL/GenBank/DDBJ whole genome shotgun (WGS) entry which is preliminary data.</text>
</comment>
<keyword evidence="1" id="KW-0472">Membrane</keyword>
<accession>A0A9J6BGW4</accession>
<keyword evidence="1" id="KW-0812">Transmembrane</keyword>
<keyword evidence="1" id="KW-1133">Transmembrane helix</keyword>
<feature type="transmembrane region" description="Helical" evidence="1">
    <location>
        <begin position="436"/>
        <end position="455"/>
    </location>
</feature>
<dbReference type="Proteomes" id="UP001107558">
    <property type="component" value="Chromosome 4"/>
</dbReference>
<reference evidence="3" key="1">
    <citation type="submission" date="2021-03" db="EMBL/GenBank/DDBJ databases">
        <title>Chromosome level genome of the anhydrobiotic midge Polypedilum vanderplanki.</title>
        <authorList>
            <person name="Yoshida Y."/>
            <person name="Kikawada T."/>
            <person name="Gusev O."/>
        </authorList>
    </citation>
    <scope>NUCLEOTIDE SEQUENCE</scope>
    <source>
        <strain evidence="3">NIAS01</strain>
        <tissue evidence="3">Whole body or cell culture</tissue>
    </source>
</reference>
<evidence type="ECO:0000256" key="2">
    <source>
        <dbReference type="SAM" id="SignalP"/>
    </source>
</evidence>
<evidence type="ECO:0000313" key="3">
    <source>
        <dbReference type="EMBL" id="KAG5668896.1"/>
    </source>
</evidence>
<feature type="chain" id="PRO_5039916406" evidence="2">
    <location>
        <begin position="19"/>
        <end position="494"/>
    </location>
</feature>
<evidence type="ECO:0000313" key="4">
    <source>
        <dbReference type="Proteomes" id="UP001107558"/>
    </source>
</evidence>
<keyword evidence="2" id="KW-0732">Signal</keyword>
<gene>
    <name evidence="3" type="ORF">PVAND_016814</name>
</gene>
<organism evidence="3 4">
    <name type="scientific">Polypedilum vanderplanki</name>
    <name type="common">Sleeping chironomid midge</name>
    <dbReference type="NCBI Taxonomy" id="319348"/>
    <lineage>
        <taxon>Eukaryota</taxon>
        <taxon>Metazoa</taxon>
        <taxon>Ecdysozoa</taxon>
        <taxon>Arthropoda</taxon>
        <taxon>Hexapoda</taxon>
        <taxon>Insecta</taxon>
        <taxon>Pterygota</taxon>
        <taxon>Neoptera</taxon>
        <taxon>Endopterygota</taxon>
        <taxon>Diptera</taxon>
        <taxon>Nematocera</taxon>
        <taxon>Chironomoidea</taxon>
        <taxon>Chironomidae</taxon>
        <taxon>Chironominae</taxon>
        <taxon>Polypedilum</taxon>
        <taxon>Polypedilum</taxon>
    </lineage>
</organism>
<sequence>MNFIKIFIFLTTVTIAKGSFQNEIEIEKVEPGFIRENLGKGVAIKDYLHIIFKYNLTSFNIDHISNLNSTYNLLCDKYKEHFNNVFRNCYSNYVLKKKIDKVIKKYKFLISHNKYVDENVSGQKRGIRISQIDRIQQKTMQELDQNLKFFDKSNKIIDETQKNIIEHSALLKNIPKTFDLLKNIAEEIEAIRKSQLEMTKFFDHLITSVEATLESIENLIEIIDTSDSNEFFLKFVTISELKSLLASIELKEEKKLAFEINKIHLNLIKSLFKFQKKNACFLNEVNESDKKAKAHCKLRKTIFDGFKVENLPIKNALLVITNTEKTFVTGKIGTRKRGLIKLTKGSHILRSKSLIELNFNDAYYKFGENDFLSTTFDKSYVNIPMNFSIESNLIEKDASLLVYKAEMELAKNKEIIKEILKKESEPTEQNEAHKTWNLKFILILISGIFAIFFDFGRYFYRRFVKYETNENFKTEKRIREKLLMQEFFDTYVNI</sequence>
<evidence type="ECO:0000256" key="1">
    <source>
        <dbReference type="SAM" id="Phobius"/>
    </source>
</evidence>
<feature type="signal peptide" evidence="2">
    <location>
        <begin position="1"/>
        <end position="18"/>
    </location>
</feature>
<protein>
    <submittedName>
        <fullName evidence="3">Uncharacterized protein</fullName>
    </submittedName>
</protein>
<proteinExistence type="predicted"/>
<name>A0A9J6BGW4_POLVA</name>
<dbReference type="EMBL" id="JADBJN010000004">
    <property type="protein sequence ID" value="KAG5668896.1"/>
    <property type="molecule type" value="Genomic_DNA"/>
</dbReference>